<evidence type="ECO:0000313" key="7">
    <source>
        <dbReference type="EMBL" id="SVB12824.1"/>
    </source>
</evidence>
<dbReference type="SMART" id="SM00327">
    <property type="entry name" value="VWA"/>
    <property type="match status" value="1"/>
</dbReference>
<dbReference type="EMBL" id="UINC01029686">
    <property type="protein sequence ID" value="SVB12824.1"/>
    <property type="molecule type" value="Genomic_DNA"/>
</dbReference>
<keyword evidence="1" id="KW-1003">Cell membrane</keyword>
<dbReference type="Gene3D" id="3.40.50.410">
    <property type="entry name" value="von Willebrand factor, type A domain"/>
    <property type="match status" value="1"/>
</dbReference>
<keyword evidence="2 5" id="KW-0812">Transmembrane</keyword>
<organism evidence="7">
    <name type="scientific">marine metagenome</name>
    <dbReference type="NCBI Taxonomy" id="408172"/>
    <lineage>
        <taxon>unclassified sequences</taxon>
        <taxon>metagenomes</taxon>
        <taxon>ecological metagenomes</taxon>
    </lineage>
</organism>
<keyword evidence="3 5" id="KW-1133">Transmembrane helix</keyword>
<gene>
    <name evidence="7" type="ORF">METZ01_LOCUS165678</name>
</gene>
<evidence type="ECO:0000256" key="4">
    <source>
        <dbReference type="ARBA" id="ARBA00023136"/>
    </source>
</evidence>
<evidence type="ECO:0000256" key="2">
    <source>
        <dbReference type="ARBA" id="ARBA00022692"/>
    </source>
</evidence>
<protein>
    <recommendedName>
        <fullName evidence="6">VWFA domain-containing protein</fullName>
    </recommendedName>
</protein>
<dbReference type="PROSITE" id="PS50234">
    <property type="entry name" value="VWFA"/>
    <property type="match status" value="1"/>
</dbReference>
<dbReference type="InterPro" id="IPR050768">
    <property type="entry name" value="UPF0353/GerABKA_families"/>
</dbReference>
<proteinExistence type="predicted"/>
<evidence type="ECO:0000259" key="6">
    <source>
        <dbReference type="PROSITE" id="PS50234"/>
    </source>
</evidence>
<feature type="domain" description="VWFA" evidence="6">
    <location>
        <begin position="74"/>
        <end position="249"/>
    </location>
</feature>
<dbReference type="PANTHER" id="PTHR22550:SF5">
    <property type="entry name" value="LEUCINE ZIPPER PROTEIN 4"/>
    <property type="match status" value="1"/>
</dbReference>
<reference evidence="7" key="1">
    <citation type="submission" date="2018-05" db="EMBL/GenBank/DDBJ databases">
        <authorList>
            <person name="Lanie J.A."/>
            <person name="Ng W.-L."/>
            <person name="Kazmierczak K.M."/>
            <person name="Andrzejewski T.M."/>
            <person name="Davidsen T.M."/>
            <person name="Wayne K.J."/>
            <person name="Tettelin H."/>
            <person name="Glass J.I."/>
            <person name="Rusch D."/>
            <person name="Podicherti R."/>
            <person name="Tsui H.-C.T."/>
            <person name="Winkler M.E."/>
        </authorList>
    </citation>
    <scope>NUCLEOTIDE SEQUENCE</scope>
</reference>
<keyword evidence="4 5" id="KW-0472">Membrane</keyword>
<dbReference type="InterPro" id="IPR002035">
    <property type="entry name" value="VWF_A"/>
</dbReference>
<name>A0A382BGN7_9ZZZZ</name>
<feature type="non-terminal residue" evidence="7">
    <location>
        <position position="272"/>
    </location>
</feature>
<dbReference type="InterPro" id="IPR036465">
    <property type="entry name" value="vWFA_dom_sf"/>
</dbReference>
<sequence>MILLVLAELYEVGIDQIFPNAISRIKDHNYGRFNYDKHRLKFILFISGFFCLILSAAGPQFGTKVRKVERQGVDLVITFDTSISMDAQDIKPSRIEKAKFEISKLIQSLRGDRVSMIVFAGTSHLYLPLTTDYEAALLFLHAIDTRMIPNQGTSISSAMKKAIDLVSKDDDKYKVVLLVTDGEDHEGDAIALAKKASSMGIEIHTIGIGSNTGSLIPLVSQNGNQIEYKRDNSGKLITSILNKNILKDIASAGNGKFFHFSNNGQNYTDVNK</sequence>
<dbReference type="AlphaFoldDB" id="A0A382BGN7"/>
<feature type="transmembrane region" description="Helical" evidence="5">
    <location>
        <begin position="42"/>
        <end position="61"/>
    </location>
</feature>
<accession>A0A382BGN7</accession>
<evidence type="ECO:0000256" key="3">
    <source>
        <dbReference type="ARBA" id="ARBA00022989"/>
    </source>
</evidence>
<evidence type="ECO:0000256" key="5">
    <source>
        <dbReference type="SAM" id="Phobius"/>
    </source>
</evidence>
<dbReference type="PANTHER" id="PTHR22550">
    <property type="entry name" value="SPORE GERMINATION PROTEIN"/>
    <property type="match status" value="1"/>
</dbReference>
<dbReference type="SUPFAM" id="SSF53300">
    <property type="entry name" value="vWA-like"/>
    <property type="match status" value="1"/>
</dbReference>
<evidence type="ECO:0000256" key="1">
    <source>
        <dbReference type="ARBA" id="ARBA00022475"/>
    </source>
</evidence>
<dbReference type="Pfam" id="PF13519">
    <property type="entry name" value="VWA_2"/>
    <property type="match status" value="1"/>
</dbReference>